<feature type="compositionally biased region" description="Basic and acidic residues" evidence="1">
    <location>
        <begin position="207"/>
        <end position="259"/>
    </location>
</feature>
<feature type="compositionally biased region" description="Basic and acidic residues" evidence="1">
    <location>
        <begin position="81"/>
        <end position="91"/>
    </location>
</feature>
<feature type="compositionally biased region" description="Polar residues" evidence="1">
    <location>
        <begin position="302"/>
        <end position="337"/>
    </location>
</feature>
<proteinExistence type="predicted"/>
<feature type="compositionally biased region" description="Low complexity" evidence="1">
    <location>
        <begin position="58"/>
        <end position="67"/>
    </location>
</feature>
<keyword evidence="3" id="KW-1185">Reference proteome</keyword>
<protein>
    <submittedName>
        <fullName evidence="4">Uncharacterized protein</fullName>
    </submittedName>
</protein>
<dbReference type="OrthoDB" id="4207724at2759"/>
<feature type="compositionally biased region" description="Polar residues" evidence="1">
    <location>
        <begin position="163"/>
        <end position="172"/>
    </location>
</feature>
<dbReference type="AlphaFoldDB" id="A0A6J3MFJ2"/>
<accession>A0A6J3MFJ2</accession>
<organism evidence="4">
    <name type="scientific">Dissoconium aciculare CBS 342.82</name>
    <dbReference type="NCBI Taxonomy" id="1314786"/>
    <lineage>
        <taxon>Eukaryota</taxon>
        <taxon>Fungi</taxon>
        <taxon>Dikarya</taxon>
        <taxon>Ascomycota</taxon>
        <taxon>Pezizomycotina</taxon>
        <taxon>Dothideomycetes</taxon>
        <taxon>Dothideomycetidae</taxon>
        <taxon>Mycosphaerellales</taxon>
        <taxon>Dissoconiaceae</taxon>
        <taxon>Dissoconium</taxon>
    </lineage>
</organism>
<dbReference type="GeneID" id="54365137"/>
<feature type="transmembrane region" description="Helical" evidence="2">
    <location>
        <begin position="6"/>
        <end position="23"/>
    </location>
</feature>
<keyword evidence="2" id="KW-1133">Transmembrane helix</keyword>
<sequence length="420" mass="45066">MEPWVNWAVFIPLVAGLTVYYYWPRAAQAPTKAQPVPAINSAAKPEKSTPPKQKKAALSKTSSLKVAPSKEKSTGNAVEGVAKEGADRKVESNVVTSEETADDSLREAKEFAKRMTQARQGVEVKSNEIKGGRVKTVKQSSVISADSGRSAPAHTESAEDNEVANSSASTRDAGSVADMLEPATPAPMTLRITPSEKPVRANGHAKPPKDGKTETQSKKARQNEKKKEEQRLQREEDEKIRKALEEKQRRTAREARGEPAKNGIPVVAKPPATNSWTANTNSSISADRASNTNIALLDTFETESIGQNGISATATKTTDSHQAAPTPRGASQINEPANVSEEQDDDAAWTTAGSKRKQKKTQTTADKASDAHVVPKPISTVVAPATKPLINGKPIGFQALTDEYEQRTDVDASDASNWDA</sequence>
<dbReference type="RefSeq" id="XP_033463460.1">
    <property type="nucleotide sequence ID" value="XM_033607337.1"/>
</dbReference>
<evidence type="ECO:0000313" key="3">
    <source>
        <dbReference type="Proteomes" id="UP000504637"/>
    </source>
</evidence>
<keyword evidence="2" id="KW-0472">Membrane</keyword>
<feature type="region of interest" description="Disordered" evidence="1">
    <location>
        <begin position="32"/>
        <end position="288"/>
    </location>
</feature>
<dbReference type="Proteomes" id="UP000504637">
    <property type="component" value="Unplaced"/>
</dbReference>
<evidence type="ECO:0000313" key="4">
    <source>
        <dbReference type="RefSeq" id="XP_033463460.1"/>
    </source>
</evidence>
<evidence type="ECO:0000256" key="2">
    <source>
        <dbReference type="SAM" id="Phobius"/>
    </source>
</evidence>
<keyword evidence="2" id="KW-0812">Transmembrane</keyword>
<feature type="compositionally biased region" description="Basic and acidic residues" evidence="1">
    <location>
        <begin position="103"/>
        <end position="113"/>
    </location>
</feature>
<gene>
    <name evidence="4" type="ORF">K489DRAFT_407164</name>
</gene>
<reference evidence="4" key="1">
    <citation type="submission" date="2020-01" db="EMBL/GenBank/DDBJ databases">
        <authorList>
            <consortium name="DOE Joint Genome Institute"/>
            <person name="Haridas S."/>
            <person name="Albert R."/>
            <person name="Binder M."/>
            <person name="Bloem J."/>
            <person name="Labutti K."/>
            <person name="Salamov A."/>
            <person name="Andreopoulos B."/>
            <person name="Baker S.E."/>
            <person name="Barry K."/>
            <person name="Bills G."/>
            <person name="Bluhm B.H."/>
            <person name="Cannon C."/>
            <person name="Castanera R."/>
            <person name="Culley D.E."/>
            <person name="Daum C."/>
            <person name="Ezra D."/>
            <person name="Gonzalez J.B."/>
            <person name="Henrissat B."/>
            <person name="Kuo A."/>
            <person name="Liang C."/>
            <person name="Lipzen A."/>
            <person name="Lutzoni F."/>
            <person name="Magnuson J."/>
            <person name="Mondo S."/>
            <person name="Nolan M."/>
            <person name="Ohm R."/>
            <person name="Pangilinan J."/>
            <person name="Park H.-J."/>
            <person name="Ramirez L."/>
            <person name="Alfaro M."/>
            <person name="Sun H."/>
            <person name="Tritt A."/>
            <person name="Yoshinaga Y."/>
            <person name="Zwiers L.-H."/>
            <person name="Turgeon B.G."/>
            <person name="Goodwin S.B."/>
            <person name="Spatafora J.W."/>
            <person name="Crous P.W."/>
            <person name="Grigoriev I.V."/>
        </authorList>
    </citation>
    <scope>NUCLEOTIDE SEQUENCE</scope>
    <source>
        <strain evidence="4">CBS 342.82</strain>
    </source>
</reference>
<feature type="compositionally biased region" description="Polar residues" evidence="1">
    <location>
        <begin position="272"/>
        <end position="288"/>
    </location>
</feature>
<name>A0A6J3MFJ2_9PEZI</name>
<dbReference type="CDD" id="cd22249">
    <property type="entry name" value="UDM1_RNF168_RNF169-like"/>
    <property type="match status" value="1"/>
</dbReference>
<reference evidence="4" key="2">
    <citation type="submission" date="2020-04" db="EMBL/GenBank/DDBJ databases">
        <authorList>
            <consortium name="NCBI Genome Project"/>
        </authorList>
    </citation>
    <scope>NUCLEOTIDE SEQUENCE</scope>
    <source>
        <strain evidence="4">CBS 342.82</strain>
    </source>
</reference>
<feature type="region of interest" description="Disordered" evidence="1">
    <location>
        <begin position="301"/>
        <end position="371"/>
    </location>
</feature>
<reference evidence="4" key="3">
    <citation type="submission" date="2025-08" db="UniProtKB">
        <authorList>
            <consortium name="RefSeq"/>
        </authorList>
    </citation>
    <scope>IDENTIFICATION</scope>
    <source>
        <strain evidence="4">CBS 342.82</strain>
    </source>
</reference>
<evidence type="ECO:0000256" key="1">
    <source>
        <dbReference type="SAM" id="MobiDB-lite"/>
    </source>
</evidence>